<gene>
    <name evidence="2" type="ordered locus">TREPR_3729</name>
</gene>
<reference evidence="2 3" key="2">
    <citation type="journal article" date="2011" name="ISME J.">
        <title>RNA-seq reveals cooperative metabolic interactions between two termite-gut spirochete species in co-culture.</title>
        <authorList>
            <person name="Rosenthal A.Z."/>
            <person name="Matson E.G."/>
            <person name="Eldar A."/>
            <person name="Leadbetter J.R."/>
        </authorList>
    </citation>
    <scope>NUCLEOTIDE SEQUENCE [LARGE SCALE GENOMIC DNA]</scope>
    <source>
        <strain evidence="3">ATCC BAA-887 / DSM 12427 / ZAS-2</strain>
    </source>
</reference>
<dbReference type="EMBL" id="CP001843">
    <property type="protein sequence ID" value="AEF84067.1"/>
    <property type="molecule type" value="Genomic_DNA"/>
</dbReference>
<keyword evidence="1" id="KW-0472">Membrane</keyword>
<feature type="transmembrane region" description="Helical" evidence="1">
    <location>
        <begin position="6"/>
        <end position="29"/>
    </location>
</feature>
<sequence>MYLDPGFGSMVIQLLIAGIAAAGSFFYIFRQKLKIFFIRLRNKKNKSKAEEDVTPAKFE</sequence>
<dbReference type="Proteomes" id="UP000009223">
    <property type="component" value="Chromosome"/>
</dbReference>
<keyword evidence="1" id="KW-0812">Transmembrane</keyword>
<name>F5YQB1_TREPZ</name>
<dbReference type="STRING" id="545694.TREPR_3729"/>
<evidence type="ECO:0000313" key="3">
    <source>
        <dbReference type="Proteomes" id="UP000009223"/>
    </source>
</evidence>
<protein>
    <submittedName>
        <fullName evidence="2">Uncharacterized protein</fullName>
    </submittedName>
</protein>
<keyword evidence="1" id="KW-1133">Transmembrane helix</keyword>
<evidence type="ECO:0000256" key="1">
    <source>
        <dbReference type="SAM" id="Phobius"/>
    </source>
</evidence>
<accession>F5YQB1</accession>
<evidence type="ECO:0000313" key="2">
    <source>
        <dbReference type="EMBL" id="AEF84067.1"/>
    </source>
</evidence>
<dbReference type="KEGG" id="tpi:TREPR_3729"/>
<dbReference type="HOGENOM" id="CLU_2959512_0_0_12"/>
<reference evidence="3" key="1">
    <citation type="submission" date="2009-12" db="EMBL/GenBank/DDBJ databases">
        <title>Complete sequence of Treponema primitia strain ZAS-2.</title>
        <authorList>
            <person name="Tetu S.G."/>
            <person name="Matson E."/>
            <person name="Ren Q."/>
            <person name="Seshadri R."/>
            <person name="Elbourne L."/>
            <person name="Hassan K.A."/>
            <person name="Durkin A."/>
            <person name="Radune D."/>
            <person name="Mohamoud Y."/>
            <person name="Shay R."/>
            <person name="Jin S."/>
            <person name="Zhang X."/>
            <person name="Lucey K."/>
            <person name="Ballor N.R."/>
            <person name="Ottesen E."/>
            <person name="Rosenthal R."/>
            <person name="Allen A."/>
            <person name="Leadbetter J.R."/>
            <person name="Paulsen I.T."/>
        </authorList>
    </citation>
    <scope>NUCLEOTIDE SEQUENCE [LARGE SCALE GENOMIC DNA]</scope>
    <source>
        <strain evidence="3">ATCC BAA-887 / DSM 12427 / ZAS-2</strain>
    </source>
</reference>
<organism evidence="2 3">
    <name type="scientific">Treponema primitia (strain ATCC BAA-887 / DSM 12427 / ZAS-2)</name>
    <dbReference type="NCBI Taxonomy" id="545694"/>
    <lineage>
        <taxon>Bacteria</taxon>
        <taxon>Pseudomonadati</taxon>
        <taxon>Spirochaetota</taxon>
        <taxon>Spirochaetia</taxon>
        <taxon>Spirochaetales</taxon>
        <taxon>Treponemataceae</taxon>
        <taxon>Treponema</taxon>
    </lineage>
</organism>
<keyword evidence="3" id="KW-1185">Reference proteome</keyword>
<dbReference type="AlphaFoldDB" id="F5YQB1"/>
<proteinExistence type="predicted"/>